<reference evidence="1" key="1">
    <citation type="journal article" date="2014" name="Front. Microbiol.">
        <title>High frequency of phylogenetically diverse reductive dehalogenase-homologous genes in deep subseafloor sedimentary metagenomes.</title>
        <authorList>
            <person name="Kawai M."/>
            <person name="Futagami T."/>
            <person name="Toyoda A."/>
            <person name="Takaki Y."/>
            <person name="Nishi S."/>
            <person name="Hori S."/>
            <person name="Arai W."/>
            <person name="Tsubouchi T."/>
            <person name="Morono Y."/>
            <person name="Uchiyama I."/>
            <person name="Ito T."/>
            <person name="Fujiyama A."/>
            <person name="Inagaki F."/>
            <person name="Takami H."/>
        </authorList>
    </citation>
    <scope>NUCLEOTIDE SEQUENCE</scope>
    <source>
        <strain evidence="1">Expedition CK06-06</strain>
    </source>
</reference>
<dbReference type="AlphaFoldDB" id="X0S3K2"/>
<evidence type="ECO:0000313" key="1">
    <source>
        <dbReference type="EMBL" id="GAF75648.1"/>
    </source>
</evidence>
<comment type="caution">
    <text evidence="1">The sequence shown here is derived from an EMBL/GenBank/DDBJ whole genome shotgun (WGS) entry which is preliminary data.</text>
</comment>
<sequence>MKTSKVSVYDWESVDEFDVEDDESAEPKIKEMREVKKPAPRFVVIAEMGQSITTLKEIAEKAAEKAVDEGAKRQRENVRGVQMETIIPAVPEPAEGEVPYSSSEPEPICYAFAEETALFSNDADMLREVLARMGGAQIESLADNSQMQEVMQGLGPGDVRAYLDVSSLINSMMDTVPADEKAQAQKVISALGLDNVSGLGMIAQIVPSQMEELRLKAMLAVTGQKRGIVAMLTPISA</sequence>
<feature type="non-terminal residue" evidence="1">
    <location>
        <position position="237"/>
    </location>
</feature>
<dbReference type="EMBL" id="BARS01001732">
    <property type="protein sequence ID" value="GAF75648.1"/>
    <property type="molecule type" value="Genomic_DNA"/>
</dbReference>
<accession>X0S3K2</accession>
<proteinExistence type="predicted"/>
<gene>
    <name evidence="1" type="ORF">S01H1_03225</name>
</gene>
<name>X0S3K2_9ZZZZ</name>
<protein>
    <submittedName>
        <fullName evidence="1">Uncharacterized protein</fullName>
    </submittedName>
</protein>
<organism evidence="1">
    <name type="scientific">marine sediment metagenome</name>
    <dbReference type="NCBI Taxonomy" id="412755"/>
    <lineage>
        <taxon>unclassified sequences</taxon>
        <taxon>metagenomes</taxon>
        <taxon>ecological metagenomes</taxon>
    </lineage>
</organism>